<dbReference type="EMBL" id="SLVV01000014">
    <property type="protein sequence ID" value="TCN20546.1"/>
    <property type="molecule type" value="Genomic_DNA"/>
</dbReference>
<gene>
    <name evidence="1" type="ORF">EV146_114166</name>
</gene>
<dbReference type="PIRSF" id="PIRSF038992">
    <property type="entry name" value="Aldolase_Ia"/>
    <property type="match status" value="1"/>
</dbReference>
<dbReference type="InterPro" id="IPR013785">
    <property type="entry name" value="Aldolase_TIM"/>
</dbReference>
<dbReference type="InterPro" id="IPR002915">
    <property type="entry name" value="DeoC/FbaB/LacD_aldolase"/>
</dbReference>
<dbReference type="NCBIfam" id="NF005556">
    <property type="entry name" value="PRK07226.1"/>
    <property type="match status" value="1"/>
</dbReference>
<dbReference type="Pfam" id="PF01791">
    <property type="entry name" value="DeoC"/>
    <property type="match status" value="1"/>
</dbReference>
<dbReference type="InterPro" id="IPR050456">
    <property type="entry name" value="DeoC/FbaB_aldolase"/>
</dbReference>
<dbReference type="PANTHER" id="PTHR47916">
    <property type="entry name" value="FRUCTOSE-BISPHOSPHATE ALDOLASE CLASS 1"/>
    <property type="match status" value="1"/>
</dbReference>
<dbReference type="AlphaFoldDB" id="A0A4R2B2P9"/>
<dbReference type="InterPro" id="IPR041720">
    <property type="entry name" value="FbaB-like"/>
</dbReference>
<sequence>MIGKTVRLNRLFNNESGNSILVAIDHGVTLGPLDGLRDTPLISNLAKQSRFQGVIGHKGAISWAVSEGGTSRDFEYILHISGSTALGPDSTRKEIVSSVEHGVRMGATAVSVHTNLGVAGEFGMLKDMARICDEAASWGMPVLVMINVFDEGNSMSYEGKKISHAVRVAAELGADLVKVQYPNDFRLLTDIVTSHSTPVLFAGGEKVEDKREWFKAVHETLMAGGKGLCVGRNFFQDAYPAQMGYALYGMVHEGRTYQEAYDSYESLIAEKMYFSS</sequence>
<evidence type="ECO:0000313" key="1">
    <source>
        <dbReference type="EMBL" id="TCN20546.1"/>
    </source>
</evidence>
<protein>
    <submittedName>
        <fullName evidence="1">Class I fructose-bisphosphate aldolase/fructose-bisphosphate aldolase/2-amino-3,7-dideoxy-D-threo-hept-6-ulosonate synthase</fullName>
    </submittedName>
</protein>
<dbReference type="SUPFAM" id="SSF51569">
    <property type="entry name" value="Aldolase"/>
    <property type="match status" value="1"/>
</dbReference>
<proteinExistence type="predicted"/>
<dbReference type="GO" id="GO:0004332">
    <property type="term" value="F:fructose-bisphosphate aldolase activity"/>
    <property type="evidence" value="ECO:0007669"/>
    <property type="project" value="InterPro"/>
</dbReference>
<name>A0A4R2B2P9_9BACI</name>
<dbReference type="RefSeq" id="WP_158287196.1">
    <property type="nucleotide sequence ID" value="NZ_JABUHM010000012.1"/>
</dbReference>
<reference evidence="1 2" key="1">
    <citation type="journal article" date="2015" name="Stand. Genomic Sci.">
        <title>Genomic Encyclopedia of Bacterial and Archaeal Type Strains, Phase III: the genomes of soil and plant-associated and newly described type strains.</title>
        <authorList>
            <person name="Whitman W.B."/>
            <person name="Woyke T."/>
            <person name="Klenk H.P."/>
            <person name="Zhou Y."/>
            <person name="Lilburn T.G."/>
            <person name="Beck B.J."/>
            <person name="De Vos P."/>
            <person name="Vandamme P."/>
            <person name="Eisen J.A."/>
            <person name="Garrity G."/>
            <person name="Hugenholtz P."/>
            <person name="Kyrpides N.C."/>
        </authorList>
    </citation>
    <scope>NUCLEOTIDE SEQUENCE [LARGE SCALE GENOMIC DNA]</scope>
    <source>
        <strain evidence="1 2">CV53</strain>
    </source>
</reference>
<organism evidence="1 2">
    <name type="scientific">Mesobacillus foraminis</name>
    <dbReference type="NCBI Taxonomy" id="279826"/>
    <lineage>
        <taxon>Bacteria</taxon>
        <taxon>Bacillati</taxon>
        <taxon>Bacillota</taxon>
        <taxon>Bacilli</taxon>
        <taxon>Bacillales</taxon>
        <taxon>Bacillaceae</taxon>
        <taxon>Mesobacillus</taxon>
    </lineage>
</organism>
<dbReference type="PANTHER" id="PTHR47916:SF1">
    <property type="entry name" value="3-HYDROXY-5-PHOSPHONOOXYPENTANE-2,4-DIONE THIOLASE"/>
    <property type="match status" value="1"/>
</dbReference>
<dbReference type="Gene3D" id="3.20.20.70">
    <property type="entry name" value="Aldolase class I"/>
    <property type="match status" value="1"/>
</dbReference>
<dbReference type="Proteomes" id="UP000295689">
    <property type="component" value="Unassembled WGS sequence"/>
</dbReference>
<dbReference type="SMART" id="SM01133">
    <property type="entry name" value="DeoC"/>
    <property type="match status" value="1"/>
</dbReference>
<evidence type="ECO:0000313" key="2">
    <source>
        <dbReference type="Proteomes" id="UP000295689"/>
    </source>
</evidence>
<keyword evidence="2" id="KW-1185">Reference proteome</keyword>
<comment type="caution">
    <text evidence="1">The sequence shown here is derived from an EMBL/GenBank/DDBJ whole genome shotgun (WGS) entry which is preliminary data.</text>
</comment>
<accession>A0A4R2B2P9</accession>